<protein>
    <submittedName>
        <fullName evidence="2">Uncharacterized protein</fullName>
    </submittedName>
</protein>
<dbReference type="KEGG" id="nai:NECAME_09357"/>
<keyword evidence="1" id="KW-0472">Membrane</keyword>
<evidence type="ECO:0000313" key="3">
    <source>
        <dbReference type="Proteomes" id="UP000053676"/>
    </source>
</evidence>
<proteinExistence type="predicted"/>
<feature type="non-terminal residue" evidence="2">
    <location>
        <position position="166"/>
    </location>
</feature>
<name>W2TGK1_NECAM</name>
<keyword evidence="1" id="KW-0812">Transmembrane</keyword>
<reference evidence="3" key="1">
    <citation type="journal article" date="2014" name="Nat. Genet.">
        <title>Genome of the human hookworm Necator americanus.</title>
        <authorList>
            <person name="Tang Y.T."/>
            <person name="Gao X."/>
            <person name="Rosa B.A."/>
            <person name="Abubucker S."/>
            <person name="Hallsworth-Pepin K."/>
            <person name="Martin J."/>
            <person name="Tyagi R."/>
            <person name="Heizer E."/>
            <person name="Zhang X."/>
            <person name="Bhonagiri-Palsikar V."/>
            <person name="Minx P."/>
            <person name="Warren W.C."/>
            <person name="Wang Q."/>
            <person name="Zhan B."/>
            <person name="Hotez P.J."/>
            <person name="Sternberg P.W."/>
            <person name="Dougall A."/>
            <person name="Gaze S.T."/>
            <person name="Mulvenna J."/>
            <person name="Sotillo J."/>
            <person name="Ranganathan S."/>
            <person name="Rabelo E.M."/>
            <person name="Wilson R.K."/>
            <person name="Felgner P.L."/>
            <person name="Bethony J."/>
            <person name="Hawdon J.M."/>
            <person name="Gasser R.B."/>
            <person name="Loukas A."/>
            <person name="Mitreva M."/>
        </authorList>
    </citation>
    <scope>NUCLEOTIDE SEQUENCE [LARGE SCALE GENOMIC DNA]</scope>
</reference>
<feature type="transmembrane region" description="Helical" evidence="1">
    <location>
        <begin position="61"/>
        <end position="80"/>
    </location>
</feature>
<keyword evidence="1" id="KW-1133">Transmembrane helix</keyword>
<dbReference type="Proteomes" id="UP000053676">
    <property type="component" value="Unassembled WGS sequence"/>
</dbReference>
<dbReference type="AlphaFoldDB" id="W2TGK1"/>
<sequence length="166" mass="18649">MTLVPYRAHNSLLIDVLHFSKHFPLLREVFGFEKAFTSYIFLNPKEKDNEGQQKGGKKRTVTLLVILSIVALILLAKYLFTPIKNILPESGLGNNSQNNQSNVTAATNKSEANVNIQRLLRSLQSPILNVHFVGNDAIVYEDIHEGLKLLSLNKMKSEPLLHFPSV</sequence>
<evidence type="ECO:0000256" key="1">
    <source>
        <dbReference type="SAM" id="Phobius"/>
    </source>
</evidence>
<gene>
    <name evidence="2" type="ORF">NECAME_09357</name>
</gene>
<keyword evidence="3" id="KW-1185">Reference proteome</keyword>
<accession>W2TGK1</accession>
<organism evidence="2 3">
    <name type="scientific">Necator americanus</name>
    <name type="common">Human hookworm</name>
    <dbReference type="NCBI Taxonomy" id="51031"/>
    <lineage>
        <taxon>Eukaryota</taxon>
        <taxon>Metazoa</taxon>
        <taxon>Ecdysozoa</taxon>
        <taxon>Nematoda</taxon>
        <taxon>Chromadorea</taxon>
        <taxon>Rhabditida</taxon>
        <taxon>Rhabditina</taxon>
        <taxon>Rhabditomorpha</taxon>
        <taxon>Strongyloidea</taxon>
        <taxon>Ancylostomatidae</taxon>
        <taxon>Bunostominae</taxon>
        <taxon>Necator</taxon>
    </lineage>
</organism>
<dbReference type="EMBL" id="KI659191">
    <property type="protein sequence ID" value="ETN80157.1"/>
    <property type="molecule type" value="Genomic_DNA"/>
</dbReference>
<evidence type="ECO:0000313" key="2">
    <source>
        <dbReference type="EMBL" id="ETN80157.1"/>
    </source>
</evidence>